<proteinExistence type="predicted"/>
<evidence type="ECO:0000256" key="2">
    <source>
        <dbReference type="SAM" id="Phobius"/>
    </source>
</evidence>
<dbReference type="Pfam" id="PF23985">
    <property type="entry name" value="DUF7308"/>
    <property type="match status" value="1"/>
</dbReference>
<keyword evidence="2" id="KW-0812">Transmembrane</keyword>
<dbReference type="Proteomes" id="UP001597139">
    <property type="component" value="Unassembled WGS sequence"/>
</dbReference>
<evidence type="ECO:0000259" key="3">
    <source>
        <dbReference type="Pfam" id="PF23985"/>
    </source>
</evidence>
<dbReference type="RefSeq" id="WP_267646614.1">
    <property type="nucleotide sequence ID" value="NZ_JANHGR010000001.1"/>
</dbReference>
<dbReference type="AlphaFoldDB" id="A0ABD6BPM5"/>
<accession>A0ABD6BPM5</accession>
<feature type="region of interest" description="Disordered" evidence="1">
    <location>
        <begin position="180"/>
        <end position="203"/>
    </location>
</feature>
<dbReference type="Pfam" id="PF23960">
    <property type="entry name" value="DUF7289"/>
    <property type="match status" value="1"/>
</dbReference>
<evidence type="ECO:0000313" key="4">
    <source>
        <dbReference type="EMBL" id="MFD1566941.1"/>
    </source>
</evidence>
<dbReference type="InterPro" id="IPR013373">
    <property type="entry name" value="Flagellin/pilin_N_arc"/>
</dbReference>
<feature type="transmembrane region" description="Helical" evidence="2">
    <location>
        <begin position="12"/>
        <end position="36"/>
    </location>
</feature>
<protein>
    <submittedName>
        <fullName evidence="4">Archaellin/type IV pilin N-terminal domain-containing protein</fullName>
    </submittedName>
</protein>
<dbReference type="InterPro" id="IPR055713">
    <property type="entry name" value="DUF7289"/>
</dbReference>
<keyword evidence="2" id="KW-1133">Transmembrane helix</keyword>
<sequence>MPSDRRGQSNVVGVVLLLGITILGTGVVVGLGAQAYEDTERTATVSQAEQSLTQFDSRAAVVALGESVSQRVDLGSTGGGEFVSERDSGWIRIVHSNATGSSENETIYNASLGSVSYRNGDVEVGYQGGGVWERRGNGSTMRSPPEFNYRGATLTLPVIRVTSDDQASGRVSAIVRQSSDSRRVYPNDSTDGGETWDDAGAPYGDGTTYANPITSGNVTVTVQSRFYEGWAEFFRTRTSGEVSVDHDRELANVKLVTTDTIGEFDLGEVIDDNELTARGQAPGHSLSRFNMTFVSGGGNDFNNHYAGFYTERGPHRFEYVVHVPQGNPSTLELRMFYRNTETGEQHEWVNDSMPIDSGPVRLVDTGGDTHLVVDLTAGSATNGLNLTYRDTTAGESYYDWSGSPDGTATFGHSGSDGEPITFGTAAGDRDEATTYLLARHYIALMGDEFPLNARSSTGGNGNGAQLDLDASRGTFDYESGAGGTYITYLHVTENGIEVELE</sequence>
<reference evidence="4 5" key="1">
    <citation type="journal article" date="2019" name="Int. J. Syst. Evol. Microbiol.">
        <title>The Global Catalogue of Microorganisms (GCM) 10K type strain sequencing project: providing services to taxonomists for standard genome sequencing and annotation.</title>
        <authorList>
            <consortium name="The Broad Institute Genomics Platform"/>
            <consortium name="The Broad Institute Genome Sequencing Center for Infectious Disease"/>
            <person name="Wu L."/>
            <person name="Ma J."/>
        </authorList>
    </citation>
    <scope>NUCLEOTIDE SEQUENCE [LARGE SCALE GENOMIC DNA]</scope>
    <source>
        <strain evidence="4 5">CGMCC 1.12859</strain>
    </source>
</reference>
<name>A0ABD6BPM5_9EURY</name>
<dbReference type="InterPro" id="IPR055732">
    <property type="entry name" value="DUF7308"/>
</dbReference>
<gene>
    <name evidence="4" type="ORF">ACFSAU_05500</name>
</gene>
<keyword evidence="5" id="KW-1185">Reference proteome</keyword>
<dbReference type="NCBIfam" id="TIGR02537">
    <property type="entry name" value="arch_flag_Nterm"/>
    <property type="match status" value="1"/>
</dbReference>
<dbReference type="EMBL" id="JBHUCZ010000002">
    <property type="protein sequence ID" value="MFD1566941.1"/>
    <property type="molecule type" value="Genomic_DNA"/>
</dbReference>
<organism evidence="4 5">
    <name type="scientific">Halolamina litorea</name>
    <dbReference type="NCBI Taxonomy" id="1515593"/>
    <lineage>
        <taxon>Archaea</taxon>
        <taxon>Methanobacteriati</taxon>
        <taxon>Methanobacteriota</taxon>
        <taxon>Stenosarchaea group</taxon>
        <taxon>Halobacteria</taxon>
        <taxon>Halobacteriales</taxon>
        <taxon>Haloferacaceae</taxon>
    </lineage>
</organism>
<feature type="domain" description="DUF7308" evidence="3">
    <location>
        <begin position="277"/>
        <end position="478"/>
    </location>
</feature>
<comment type="caution">
    <text evidence="4">The sequence shown here is derived from an EMBL/GenBank/DDBJ whole genome shotgun (WGS) entry which is preliminary data.</text>
</comment>
<keyword evidence="2" id="KW-0472">Membrane</keyword>
<evidence type="ECO:0000256" key="1">
    <source>
        <dbReference type="SAM" id="MobiDB-lite"/>
    </source>
</evidence>
<evidence type="ECO:0000313" key="5">
    <source>
        <dbReference type="Proteomes" id="UP001597139"/>
    </source>
</evidence>